<sequence length="230" mass="25955">MKKTFLTIGICGLILTGCNDNEAGQDIYKESGNTINVNDSADLYNPNLTDNDSQKNEEFGYVRHQRNPIPGNNTVQYGEILAIDREALADTISRIAVQIPNVEDAATLVTDEEVLIAYRSNSEDRNATADQVKRTALSFVPRYFHVYVADDPRMIREIEDISPLDSDSNNVESIVDQTIQQMLKYPQGNRLSDGENENGEYEGDVNDNMDRDDIHQMMDTNTNTNRNNNR</sequence>
<dbReference type="OrthoDB" id="2691390at2"/>
<evidence type="ECO:0000313" key="3">
    <source>
        <dbReference type="Proteomes" id="UP000219546"/>
    </source>
</evidence>
<accession>A0A285D620</accession>
<dbReference type="RefSeq" id="WP_097160387.1">
    <property type="nucleotide sequence ID" value="NZ_JBEPMQ010000014.1"/>
</dbReference>
<gene>
    <name evidence="2" type="ORF">SAMN05877753_111122</name>
</gene>
<dbReference type="InterPro" id="IPR019076">
    <property type="entry name" value="Spore_lipoprot_YhcN/YlaJ-like"/>
</dbReference>
<dbReference type="PROSITE" id="PS51257">
    <property type="entry name" value="PROKAR_LIPOPROTEIN"/>
    <property type="match status" value="1"/>
</dbReference>
<proteinExistence type="predicted"/>
<dbReference type="Proteomes" id="UP000219546">
    <property type="component" value="Unassembled WGS sequence"/>
</dbReference>
<reference evidence="2 3" key="1">
    <citation type="submission" date="2017-08" db="EMBL/GenBank/DDBJ databases">
        <authorList>
            <person name="de Groot N.N."/>
        </authorList>
    </citation>
    <scope>NUCLEOTIDE SEQUENCE [LARGE SCALE GENOMIC DNA]</scope>
    <source>
        <strain evidence="2 3">JC228</strain>
    </source>
</reference>
<evidence type="ECO:0000256" key="1">
    <source>
        <dbReference type="SAM" id="MobiDB-lite"/>
    </source>
</evidence>
<dbReference type="Pfam" id="PF09580">
    <property type="entry name" value="Spore_YhcN_YlaJ"/>
    <property type="match status" value="1"/>
</dbReference>
<evidence type="ECO:0000313" key="2">
    <source>
        <dbReference type="EMBL" id="SNX75271.1"/>
    </source>
</evidence>
<dbReference type="EMBL" id="OAOP01000011">
    <property type="protein sequence ID" value="SNX75271.1"/>
    <property type="molecule type" value="Genomic_DNA"/>
</dbReference>
<feature type="compositionally biased region" description="Low complexity" evidence="1">
    <location>
        <begin position="220"/>
        <end position="230"/>
    </location>
</feature>
<protein>
    <submittedName>
        <fullName evidence="2">Sporulation lipoprotein YhcN/YlaJ</fullName>
    </submittedName>
</protein>
<name>A0A285D620_9BACI</name>
<feature type="region of interest" description="Disordered" evidence="1">
    <location>
        <begin position="186"/>
        <end position="230"/>
    </location>
</feature>
<keyword evidence="2" id="KW-0449">Lipoprotein</keyword>
<dbReference type="AlphaFoldDB" id="A0A285D620"/>
<keyword evidence="3" id="KW-1185">Reference proteome</keyword>
<organism evidence="2 3">
    <name type="scientific">Bacillus oleivorans</name>
    <dbReference type="NCBI Taxonomy" id="1448271"/>
    <lineage>
        <taxon>Bacteria</taxon>
        <taxon>Bacillati</taxon>
        <taxon>Bacillota</taxon>
        <taxon>Bacilli</taxon>
        <taxon>Bacillales</taxon>
        <taxon>Bacillaceae</taxon>
        <taxon>Bacillus</taxon>
    </lineage>
</organism>
<feature type="compositionally biased region" description="Acidic residues" evidence="1">
    <location>
        <begin position="194"/>
        <end position="207"/>
    </location>
</feature>